<keyword evidence="9" id="KW-0472">Membrane</keyword>
<feature type="transmembrane region" description="Helical" evidence="9">
    <location>
        <begin position="509"/>
        <end position="526"/>
    </location>
</feature>
<keyword evidence="3 11" id="KW-0240">DNA-directed RNA polymerase</keyword>
<sequence length="973" mass="119234">MYFYFLDKYNLKILEQKLLILFKYNISSKILHELLYLGFEYCFIYNYSLNIKDFSNFIYLLILYKNKINYIYNNKYYEINYNYLNIFFNNYYYLKIINKMQNILNNNLYKKINPIYSNLYLFFNNKIKIKYSQLQQLIGYKGYISNIKGIIYEKPVINNFINELNIYEYILSCYGSKKGIIDTALKTADSGYLTKRLVNITNNFIIKELNCKSPFLFKYSCNLDIYGNIILPINILKFKILKNNIVNINTGNFINIKNIYITKYILNKLLNLSYNIYINLYIKSIYLCSIFNNICNNCLNYKQLYKYNLGQHIGVISSEAISEPSTQMVLRTFHVSSILNKNLNYTILNEYFIYKLYFYKFNIKKIFKLVYNFKNFNNSRNNLIFLINKLLINNNFKKFYNIKYILLNQFIKLNFIKNSISKDFKFNLNNIIVKNFNNIFKYYNNNIIQLLIKNLYNKWVIYNIYTYYFYYNYIKLYHIFKKGIIYNVNKNKKYNIIFFLKGNINFFSYYYFIYNNIFYSIFYIVVKIKMYNNINNILNLNILEKNYLNYMYFYKYYNIKYYKYNNNLYYIFLDKFYNNIIILKKIKKLYLINVNKLLFFIKKKKFLFLYEIIKYNWYKYLLLNNNYNLFIICNNYIKYLYKYNIKLNLYIIKNLYNINNNLIHNNIIYKNNYNIYNNQVNYYQYKYFNLFINNNFYNKIYYNYNNNNIFNIYLSDITIGLQSINIIFENKNIINNISFISNNIFVIFYIRYYNYLNNIIYIYNICNKYKIKYFSYKLNFYSYIFEDISSIIYSGYSLNTDFYCINKNLKYYFNYLLKNINIYQSAKSSFIYIYNILLESIIKQYSYQNIYLPSIYFELVIKKMLSCIKIISNNFKIFKYNDIIPLYLINIINYSLNLNNIYIYKYEPIILGITKSILANSGFLTNISFQNTFKIINLNILNNKIDWLIDIKSKIIMTDLLPVGNGWYRYLTL</sequence>
<dbReference type="InterPro" id="IPR038120">
    <property type="entry name" value="Rpb1_funnel_sf"/>
</dbReference>
<keyword evidence="6" id="KW-0479">Metal-binding</keyword>
<keyword evidence="9" id="KW-0812">Transmembrane</keyword>
<dbReference type="InterPro" id="IPR045867">
    <property type="entry name" value="DNA-dir_RpoC_beta_prime"/>
</dbReference>
<organism evidence="11">
    <name type="scientific">Plasmodium gallinaceum</name>
    <dbReference type="NCBI Taxonomy" id="5849"/>
    <lineage>
        <taxon>Eukaryota</taxon>
        <taxon>Sar</taxon>
        <taxon>Alveolata</taxon>
        <taxon>Apicomplexa</taxon>
        <taxon>Aconoidasida</taxon>
        <taxon>Haemosporida</taxon>
        <taxon>Plasmodiidae</taxon>
        <taxon>Plasmodium</taxon>
        <taxon>Plasmodium (Haemamoeba)</taxon>
    </lineage>
</organism>
<dbReference type="Gene3D" id="1.10.1790.20">
    <property type="match status" value="1"/>
</dbReference>
<evidence type="ECO:0000256" key="5">
    <source>
        <dbReference type="ARBA" id="ARBA00022695"/>
    </source>
</evidence>
<dbReference type="CDD" id="cd02655">
    <property type="entry name" value="RNAP_beta'_C"/>
    <property type="match status" value="1"/>
</dbReference>
<accession>H7CDZ0</accession>
<evidence type="ECO:0000256" key="8">
    <source>
        <dbReference type="ARBA" id="ARBA00048552"/>
    </source>
</evidence>
<dbReference type="VEuPathDB" id="PlasmoDB:PGAL8A_API04100"/>
<keyword evidence="5" id="KW-0548">Nucleotidyltransferase</keyword>
<dbReference type="GO" id="GO:0046872">
    <property type="term" value="F:metal ion binding"/>
    <property type="evidence" value="ECO:0007669"/>
    <property type="project" value="UniProtKB-KW"/>
</dbReference>
<comment type="catalytic activity">
    <reaction evidence="8">
        <text>RNA(n) + a ribonucleoside 5'-triphosphate = RNA(n+1) + diphosphate</text>
        <dbReference type="Rhea" id="RHEA:21248"/>
        <dbReference type="Rhea" id="RHEA-COMP:14527"/>
        <dbReference type="Rhea" id="RHEA-COMP:17342"/>
        <dbReference type="ChEBI" id="CHEBI:33019"/>
        <dbReference type="ChEBI" id="CHEBI:61557"/>
        <dbReference type="ChEBI" id="CHEBI:140395"/>
        <dbReference type="EC" id="2.7.7.6"/>
    </reaction>
</comment>
<geneLocation type="apicoplast" evidence="11"/>
<evidence type="ECO:0000256" key="1">
    <source>
        <dbReference type="ARBA" id="ARBA00004026"/>
    </source>
</evidence>
<protein>
    <recommendedName>
        <fullName evidence="2">DNA-directed RNA polymerase</fullName>
        <ecNumber evidence="2">2.7.7.6</ecNumber>
    </recommendedName>
</protein>
<evidence type="ECO:0000256" key="6">
    <source>
        <dbReference type="ARBA" id="ARBA00022723"/>
    </source>
</evidence>
<evidence type="ECO:0000256" key="3">
    <source>
        <dbReference type="ARBA" id="ARBA00022478"/>
    </source>
</evidence>
<evidence type="ECO:0000259" key="10">
    <source>
        <dbReference type="Pfam" id="PF04998"/>
    </source>
</evidence>
<gene>
    <name evidence="11" type="primary">rpoD</name>
</gene>
<dbReference type="EMBL" id="AB649424">
    <property type="protein sequence ID" value="BAL70760.1"/>
    <property type="molecule type" value="Genomic_DNA"/>
</dbReference>
<keyword evidence="11" id="KW-0934">Plastid</keyword>
<dbReference type="Gene3D" id="1.10.132.30">
    <property type="match status" value="1"/>
</dbReference>
<evidence type="ECO:0000256" key="4">
    <source>
        <dbReference type="ARBA" id="ARBA00022679"/>
    </source>
</evidence>
<dbReference type="SUPFAM" id="SSF64484">
    <property type="entry name" value="beta and beta-prime subunits of DNA dependent RNA-polymerase"/>
    <property type="match status" value="2"/>
</dbReference>
<proteinExistence type="predicted"/>
<dbReference type="GO" id="GO:0003677">
    <property type="term" value="F:DNA binding"/>
    <property type="evidence" value="ECO:0007669"/>
    <property type="project" value="InterPro"/>
</dbReference>
<evidence type="ECO:0000256" key="9">
    <source>
        <dbReference type="SAM" id="Phobius"/>
    </source>
</evidence>
<dbReference type="Gene3D" id="1.10.150.390">
    <property type="match status" value="1"/>
</dbReference>
<comment type="function">
    <text evidence="1">DNA-dependent RNA polymerase catalyzes the transcription of DNA into RNA using the four ribonucleoside triphosphates as substrates.</text>
</comment>
<evidence type="ECO:0000256" key="2">
    <source>
        <dbReference type="ARBA" id="ARBA00012418"/>
    </source>
</evidence>
<reference evidence="11" key="1">
    <citation type="journal article" date="2012" name="Mol. Biol. Evol.">
        <title>The Plasmodium Apicoplast Genome: Conserved Structure and Close Relationship of P. ovale to Rodent Malaria Parasites.</title>
        <authorList>
            <person name="Arisue N."/>
            <person name="Hashimoto T."/>
            <person name="Mitsui H."/>
            <person name="Palacpac N.M.Q."/>
            <person name="Kaneko A."/>
            <person name="Kawai S."/>
            <person name="Hasegawa M."/>
            <person name="Tanabe K."/>
            <person name="Horii T."/>
        </authorList>
    </citation>
    <scope>NUCLEOTIDE SEQUENCE</scope>
    <source>
        <strain evidence="11">A8</strain>
    </source>
</reference>
<name>H7CDZ0_PLAGA</name>
<dbReference type="Pfam" id="PF04998">
    <property type="entry name" value="RNA_pol_Rpb1_5"/>
    <property type="match status" value="1"/>
</dbReference>
<dbReference type="EC" id="2.7.7.6" evidence="2"/>
<dbReference type="InterPro" id="IPR007081">
    <property type="entry name" value="RNA_pol_Rpb1_5"/>
</dbReference>
<keyword evidence="9" id="KW-1133">Transmembrane helix</keyword>
<dbReference type="GO" id="GO:0003899">
    <property type="term" value="F:DNA-directed RNA polymerase activity"/>
    <property type="evidence" value="ECO:0007669"/>
    <property type="project" value="UniProtKB-EC"/>
</dbReference>
<feature type="domain" description="RNA polymerase Rpb1" evidence="10">
    <location>
        <begin position="164"/>
        <end position="661"/>
    </location>
</feature>
<dbReference type="GO" id="GO:0006351">
    <property type="term" value="P:DNA-templated transcription"/>
    <property type="evidence" value="ECO:0007669"/>
    <property type="project" value="InterPro"/>
</dbReference>
<dbReference type="AlphaFoldDB" id="H7CDZ0"/>
<keyword evidence="4" id="KW-0808">Transferase</keyword>
<evidence type="ECO:0000313" key="11">
    <source>
        <dbReference type="EMBL" id="BAL70760.1"/>
    </source>
</evidence>
<dbReference type="PANTHER" id="PTHR19376:SF54">
    <property type="entry name" value="DNA-DIRECTED RNA POLYMERASE SUBUNIT BETA"/>
    <property type="match status" value="1"/>
</dbReference>
<dbReference type="PANTHER" id="PTHR19376">
    <property type="entry name" value="DNA-DIRECTED RNA POLYMERASE"/>
    <property type="match status" value="1"/>
</dbReference>
<dbReference type="GO" id="GO:0000428">
    <property type="term" value="C:DNA-directed RNA polymerase complex"/>
    <property type="evidence" value="ECO:0007669"/>
    <property type="project" value="UniProtKB-KW"/>
</dbReference>
<keyword evidence="7" id="KW-0804">Transcription</keyword>
<keyword evidence="11" id="KW-0933">Apicoplast</keyword>
<evidence type="ECO:0000256" key="7">
    <source>
        <dbReference type="ARBA" id="ARBA00023163"/>
    </source>
</evidence>